<proteinExistence type="predicted"/>
<reference evidence="1" key="1">
    <citation type="submission" date="2023-07" db="EMBL/GenBank/DDBJ databases">
        <authorList>
            <person name="Kim M.K."/>
        </authorList>
    </citation>
    <scope>NUCLEOTIDE SEQUENCE</scope>
    <source>
        <strain evidence="1">CA1-15</strain>
    </source>
</reference>
<accession>A0ABT8ZZ93</accession>
<dbReference type="Proteomes" id="UP001176468">
    <property type="component" value="Unassembled WGS sequence"/>
</dbReference>
<dbReference type="EMBL" id="JAUQSZ010000003">
    <property type="protein sequence ID" value="MDO7841777.1"/>
    <property type="molecule type" value="Genomic_DNA"/>
</dbReference>
<evidence type="ECO:0000313" key="1">
    <source>
        <dbReference type="EMBL" id="MDO7841777.1"/>
    </source>
</evidence>
<protein>
    <submittedName>
        <fullName evidence="1">Uncharacterized protein</fullName>
    </submittedName>
</protein>
<name>A0ABT8ZZ93_9SPHN</name>
<comment type="caution">
    <text evidence="1">The sequence shown here is derived from an EMBL/GenBank/DDBJ whole genome shotgun (WGS) entry which is preliminary data.</text>
</comment>
<sequence length="53" mass="5802">MEARAIIEAMREPTEAMKAAWLGSGQKSVTAIRDRSAMIDAALGEQPEFDPPR</sequence>
<keyword evidence="2" id="KW-1185">Reference proteome</keyword>
<gene>
    <name evidence="1" type="ORF">Q5H94_05520</name>
</gene>
<organism evidence="1 2">
    <name type="scientific">Sphingomonas immobilis</name>
    <dbReference type="NCBI Taxonomy" id="3063997"/>
    <lineage>
        <taxon>Bacteria</taxon>
        <taxon>Pseudomonadati</taxon>
        <taxon>Pseudomonadota</taxon>
        <taxon>Alphaproteobacteria</taxon>
        <taxon>Sphingomonadales</taxon>
        <taxon>Sphingomonadaceae</taxon>
        <taxon>Sphingomonas</taxon>
    </lineage>
</organism>
<evidence type="ECO:0000313" key="2">
    <source>
        <dbReference type="Proteomes" id="UP001176468"/>
    </source>
</evidence>
<dbReference type="RefSeq" id="WP_304560238.1">
    <property type="nucleotide sequence ID" value="NZ_JAUQSZ010000003.1"/>
</dbReference>